<keyword evidence="1" id="KW-1133">Transmembrane helix</keyword>
<proteinExistence type="predicted"/>
<feature type="transmembrane region" description="Helical" evidence="1">
    <location>
        <begin position="69"/>
        <end position="89"/>
    </location>
</feature>
<feature type="transmembrane region" description="Helical" evidence="1">
    <location>
        <begin position="376"/>
        <end position="395"/>
    </location>
</feature>
<dbReference type="PIRSF" id="PIRSF026631">
    <property type="entry name" value="UCP026631"/>
    <property type="match status" value="1"/>
</dbReference>
<keyword evidence="1" id="KW-0812">Transmembrane</keyword>
<dbReference type="Pfam" id="PF03703">
    <property type="entry name" value="bPH_2"/>
    <property type="match status" value="3"/>
</dbReference>
<evidence type="ECO:0000259" key="2">
    <source>
        <dbReference type="Pfam" id="PF03703"/>
    </source>
</evidence>
<dbReference type="OrthoDB" id="1049931at2"/>
<feature type="transmembrane region" description="Helical" evidence="1">
    <location>
        <begin position="245"/>
        <end position="269"/>
    </location>
</feature>
<feature type="domain" description="YdbS-like PH" evidence="2">
    <location>
        <begin position="425"/>
        <end position="485"/>
    </location>
</feature>
<organism evidence="3 4">
    <name type="scientific">Rhodohalobacter barkolensis</name>
    <dbReference type="NCBI Taxonomy" id="2053187"/>
    <lineage>
        <taxon>Bacteria</taxon>
        <taxon>Pseudomonadati</taxon>
        <taxon>Balneolota</taxon>
        <taxon>Balneolia</taxon>
        <taxon>Balneolales</taxon>
        <taxon>Balneolaceae</taxon>
        <taxon>Rhodohalobacter</taxon>
    </lineage>
</organism>
<dbReference type="Proteomes" id="UP000233398">
    <property type="component" value="Unassembled WGS sequence"/>
</dbReference>
<evidence type="ECO:0000313" key="4">
    <source>
        <dbReference type="Proteomes" id="UP000233398"/>
    </source>
</evidence>
<feature type="transmembrane region" description="Helical" evidence="1">
    <location>
        <begin position="198"/>
        <end position="222"/>
    </location>
</feature>
<dbReference type="EMBL" id="PISP01000002">
    <property type="protein sequence ID" value="PKD43635.1"/>
    <property type="molecule type" value="Genomic_DNA"/>
</dbReference>
<name>A0A2N0VHG7_9BACT</name>
<dbReference type="InterPro" id="IPR005182">
    <property type="entry name" value="YdbS-like_PH"/>
</dbReference>
<protein>
    <recommendedName>
        <fullName evidence="2">YdbS-like PH domain-containing protein</fullName>
    </recommendedName>
</protein>
<feature type="domain" description="YdbS-like PH" evidence="2">
    <location>
        <begin position="88"/>
        <end position="165"/>
    </location>
</feature>
<feature type="transmembrane region" description="Helical" evidence="1">
    <location>
        <begin position="46"/>
        <end position="63"/>
    </location>
</feature>
<keyword evidence="4" id="KW-1185">Reference proteome</keyword>
<sequence length="526" mass="60213">MRFLHWMRLLPIVFGIRFPNMHVWLKKMFEFQRQHPVAAVSRALSLIRGNLITIIVFLVVGARSESFPFLWWIGGGFAFLLIVGVANWWRFLFKVENGELHIKSGVFVRKNLYLSKDRVQVIDITSGVLQRMFGLVRVDIQTAGSTSREAAIDAITIQKAQEINRLLRADEYADESEDQQFKPEEKPHKEFKLPAKELLIAASTSGSFGIALSILATVFSQIEPLISESELFEYLFETLPSQTDFIFFLTVIVIFVVFAWLLSFFSTLFSYGNFNLTVKENEMVITRGVFEKKRVTVPYNRIQAIHVAEGMIRQPLGYASVHLESAGYGDEAGTGSIVLFPLVKKSEVLSLLDEVVPSYQKEMSGLALPKRSLRRYLFRSTFLVTAATAVLYFWLELNNWIWIIPLLALFWGWLKYRAAAVAWAKGAFIFRSRTLSKSTAFINRNRVQNLTISQSPFQRWRKLCTAEIYVASGDRGKSFSVRDIEAETGIWLLNEMQRRKGSETKSEPLEKDDRIIELPGWNQAAN</sequence>
<dbReference type="InterPro" id="IPR014529">
    <property type="entry name" value="UCP026631"/>
</dbReference>
<feature type="domain" description="YdbS-like PH" evidence="2">
    <location>
        <begin position="273"/>
        <end position="353"/>
    </location>
</feature>
<dbReference type="PANTHER" id="PTHR34473">
    <property type="entry name" value="UPF0699 TRANSMEMBRANE PROTEIN YDBS"/>
    <property type="match status" value="1"/>
</dbReference>
<evidence type="ECO:0000256" key="1">
    <source>
        <dbReference type="SAM" id="Phobius"/>
    </source>
</evidence>
<comment type="caution">
    <text evidence="3">The sequence shown here is derived from an EMBL/GenBank/DDBJ whole genome shotgun (WGS) entry which is preliminary data.</text>
</comment>
<reference evidence="3 4" key="1">
    <citation type="submission" date="2017-11" db="EMBL/GenBank/DDBJ databases">
        <title>Rhodohalobacter 15182 sp. nov., isolated from a salt lake.</title>
        <authorList>
            <person name="Han S."/>
        </authorList>
    </citation>
    <scope>NUCLEOTIDE SEQUENCE [LARGE SCALE GENOMIC DNA]</scope>
    <source>
        <strain evidence="3 4">15182</strain>
    </source>
</reference>
<dbReference type="AlphaFoldDB" id="A0A2N0VHG7"/>
<feature type="transmembrane region" description="Helical" evidence="1">
    <location>
        <begin position="401"/>
        <end position="424"/>
    </location>
</feature>
<dbReference type="PANTHER" id="PTHR34473:SF2">
    <property type="entry name" value="UPF0699 TRANSMEMBRANE PROTEIN YDBT"/>
    <property type="match status" value="1"/>
</dbReference>
<gene>
    <name evidence="3" type="ORF">CWD77_08700</name>
</gene>
<keyword evidence="1" id="KW-0472">Membrane</keyword>
<accession>A0A2N0VHG7</accession>
<evidence type="ECO:0000313" key="3">
    <source>
        <dbReference type="EMBL" id="PKD43635.1"/>
    </source>
</evidence>